<sequence>MKLKFSDIYAKLSSKYARASENMFEYVIHHDKDKIINITNELKVEMERKWQNISHLYDLLSFEENIIGRLCTFSTLLAYAVTHEASVFIIPLYHHLLTLTTSIDEMLIFYIQSLRYIKDYHIIIPILE</sequence>
<comment type="caution">
    <text evidence="1">The sequence shown here is derived from an EMBL/GenBank/DDBJ whole genome shotgun (WGS) entry which is preliminary data.</text>
</comment>
<organism evidence="1 2">
    <name type="scientific">Rotaria magnacalcarata</name>
    <dbReference type="NCBI Taxonomy" id="392030"/>
    <lineage>
        <taxon>Eukaryota</taxon>
        <taxon>Metazoa</taxon>
        <taxon>Spiralia</taxon>
        <taxon>Gnathifera</taxon>
        <taxon>Rotifera</taxon>
        <taxon>Eurotatoria</taxon>
        <taxon>Bdelloidea</taxon>
        <taxon>Philodinida</taxon>
        <taxon>Philodinidae</taxon>
        <taxon>Rotaria</taxon>
    </lineage>
</organism>
<feature type="non-terminal residue" evidence="1">
    <location>
        <position position="128"/>
    </location>
</feature>
<dbReference type="EMBL" id="CAJOBJ010358337">
    <property type="protein sequence ID" value="CAF5216245.1"/>
    <property type="molecule type" value="Genomic_DNA"/>
</dbReference>
<dbReference type="Proteomes" id="UP000681720">
    <property type="component" value="Unassembled WGS sequence"/>
</dbReference>
<name>A0A8S3JE64_9BILA</name>
<evidence type="ECO:0000313" key="2">
    <source>
        <dbReference type="Proteomes" id="UP000681720"/>
    </source>
</evidence>
<proteinExistence type="predicted"/>
<protein>
    <submittedName>
        <fullName evidence="1">Uncharacterized protein</fullName>
    </submittedName>
</protein>
<accession>A0A8S3JE64</accession>
<gene>
    <name evidence="1" type="ORF">GIL414_LOCUS81770</name>
</gene>
<dbReference type="AlphaFoldDB" id="A0A8S3JE64"/>
<evidence type="ECO:0000313" key="1">
    <source>
        <dbReference type="EMBL" id="CAF5216245.1"/>
    </source>
</evidence>
<reference evidence="1" key="1">
    <citation type="submission" date="2021-02" db="EMBL/GenBank/DDBJ databases">
        <authorList>
            <person name="Nowell W R."/>
        </authorList>
    </citation>
    <scope>NUCLEOTIDE SEQUENCE</scope>
</reference>